<comment type="caution">
    <text evidence="2">The sequence shown here is derived from an EMBL/GenBank/DDBJ whole genome shotgun (WGS) entry which is preliminary data.</text>
</comment>
<dbReference type="AlphaFoldDB" id="U7DC97"/>
<feature type="signal peptide" evidence="1">
    <location>
        <begin position="1"/>
        <end position="20"/>
    </location>
</feature>
<proteinExistence type="predicted"/>
<keyword evidence="1" id="KW-0732">Signal</keyword>
<sequence length="414" mass="45327">MKMNVLTALCVLLGIVSAVGQNARMASLGTWSQQDASDLLYTPALMTRYNDMIQVTANTNNDHTFFVAKQMNSAFYLGMSIEAQDIVRGRFYSRADDYITFLEIGIDPFDMPQFFAALDLGAFSLGVKTLYEFDLYRATSEDDDGDTDTERELVSTKGVHLSALLGGENTTRLKPTFTIGQLRASSYEESEALDSEFEERTDFGLLLSTGLEARIPTAAAELVLAGAWTLEKYEFEEEVDGTSSSLSDNTYSDIFWDFRAGLVGEMLDNLQWVAEYRGAIDVNKTVTDPSGSSDVTTRTRNTAHTAALSFEKAVEGIWRFEHLTPRSGFAYTLRPGGWSRRNDDEVRTSWINSDGVNLTTGVGMGLGRTALDVDVNFGNWDGVLTGPTGAAATLTVDFGSGFEAATSSAGEERE</sequence>
<evidence type="ECO:0000256" key="1">
    <source>
        <dbReference type="SAM" id="SignalP"/>
    </source>
</evidence>
<gene>
    <name evidence="2" type="ORF">CALK_1027</name>
</gene>
<evidence type="ECO:0000313" key="2">
    <source>
        <dbReference type="EMBL" id="ERP32045.1"/>
    </source>
</evidence>
<feature type="chain" id="PRO_5004682382" description="DUF5723 domain-containing protein" evidence="1">
    <location>
        <begin position="21"/>
        <end position="414"/>
    </location>
</feature>
<dbReference type="EMBL" id="ASJR01000007">
    <property type="protein sequence ID" value="ERP32045.1"/>
    <property type="molecule type" value="Genomic_DNA"/>
</dbReference>
<protein>
    <recommendedName>
        <fullName evidence="4">DUF5723 domain-containing protein</fullName>
    </recommendedName>
</protein>
<reference evidence="2 3" key="1">
    <citation type="journal article" date="2013" name="Environ. Microbiol.">
        <title>Genome analysis of Chitinivibrio alkaliphilus gen. nov., sp. nov., a novel extremely haloalkaliphilic anaerobic chitinolytic bacterium from the candidate phylum Termite Group 3.</title>
        <authorList>
            <person name="Sorokin D.Y."/>
            <person name="Gumerov V.M."/>
            <person name="Rakitin A.L."/>
            <person name="Beletsky A.V."/>
            <person name="Damste J.S."/>
            <person name="Muyzer G."/>
            <person name="Mardanov A.V."/>
            <person name="Ravin N.V."/>
        </authorList>
    </citation>
    <scope>NUCLEOTIDE SEQUENCE [LARGE SCALE GENOMIC DNA]</scope>
    <source>
        <strain evidence="2 3">ACht1</strain>
    </source>
</reference>
<evidence type="ECO:0008006" key="4">
    <source>
        <dbReference type="Google" id="ProtNLM"/>
    </source>
</evidence>
<organism evidence="2 3">
    <name type="scientific">Chitinivibrio alkaliphilus ACht1</name>
    <dbReference type="NCBI Taxonomy" id="1313304"/>
    <lineage>
        <taxon>Bacteria</taxon>
        <taxon>Pseudomonadati</taxon>
        <taxon>Fibrobacterota</taxon>
        <taxon>Chitinivibrionia</taxon>
        <taxon>Chitinivibrionales</taxon>
        <taxon>Chitinivibrionaceae</taxon>
        <taxon>Chitinivibrio</taxon>
    </lineage>
</organism>
<dbReference type="Proteomes" id="UP000017148">
    <property type="component" value="Unassembled WGS sequence"/>
</dbReference>
<keyword evidence="3" id="KW-1185">Reference proteome</keyword>
<dbReference type="STRING" id="1313304.CALK_1027"/>
<accession>U7DC97</accession>
<evidence type="ECO:0000313" key="3">
    <source>
        <dbReference type="Proteomes" id="UP000017148"/>
    </source>
</evidence>
<name>U7DC97_9BACT</name>
<dbReference type="RefSeq" id="WP_022636520.1">
    <property type="nucleotide sequence ID" value="NZ_ASJR01000007.1"/>
</dbReference>